<gene>
    <name evidence="2" type="ORF">M430DRAFT_32171</name>
</gene>
<reference evidence="2 3" key="1">
    <citation type="journal article" date="2018" name="New Phytol.">
        <title>Comparative genomics and transcriptomics depict ericoid mycorrhizal fungi as versatile saprotrophs and plant mutualists.</title>
        <authorList>
            <person name="Martino E."/>
            <person name="Morin E."/>
            <person name="Grelet G.A."/>
            <person name="Kuo A."/>
            <person name="Kohler A."/>
            <person name="Daghino S."/>
            <person name="Barry K.W."/>
            <person name="Cichocki N."/>
            <person name="Clum A."/>
            <person name="Dockter R.B."/>
            <person name="Hainaut M."/>
            <person name="Kuo R.C."/>
            <person name="LaButti K."/>
            <person name="Lindahl B.D."/>
            <person name="Lindquist E.A."/>
            <person name="Lipzen A."/>
            <person name="Khouja H.R."/>
            <person name="Magnuson J."/>
            <person name="Murat C."/>
            <person name="Ohm R.A."/>
            <person name="Singer S.W."/>
            <person name="Spatafora J.W."/>
            <person name="Wang M."/>
            <person name="Veneault-Fourrey C."/>
            <person name="Henrissat B."/>
            <person name="Grigoriev I.V."/>
            <person name="Martin F.M."/>
            <person name="Perotto S."/>
        </authorList>
    </citation>
    <scope>NUCLEOTIDE SEQUENCE [LARGE SCALE GENOMIC DNA]</scope>
    <source>
        <strain evidence="2 3">ATCC 22711</strain>
    </source>
</reference>
<dbReference type="RefSeq" id="XP_024724966.1">
    <property type="nucleotide sequence ID" value="XM_024866115.1"/>
</dbReference>
<evidence type="ECO:0000313" key="3">
    <source>
        <dbReference type="Proteomes" id="UP000241818"/>
    </source>
</evidence>
<protein>
    <submittedName>
        <fullName evidence="2">Uncharacterized protein</fullName>
    </submittedName>
</protein>
<sequence length="52" mass="6234">MTDCGYWRPNPPFSKGVGRPMDPQNPHHQDLIITQQSLRKLAERVWTWQRFI</sequence>
<dbReference type="GeneID" id="36574196"/>
<dbReference type="Proteomes" id="UP000241818">
    <property type="component" value="Unassembled WGS sequence"/>
</dbReference>
<keyword evidence="3" id="KW-1185">Reference proteome</keyword>
<feature type="region of interest" description="Disordered" evidence="1">
    <location>
        <begin position="1"/>
        <end position="25"/>
    </location>
</feature>
<organism evidence="2 3">
    <name type="scientific">Amorphotheca resinae ATCC 22711</name>
    <dbReference type="NCBI Taxonomy" id="857342"/>
    <lineage>
        <taxon>Eukaryota</taxon>
        <taxon>Fungi</taxon>
        <taxon>Dikarya</taxon>
        <taxon>Ascomycota</taxon>
        <taxon>Pezizomycotina</taxon>
        <taxon>Leotiomycetes</taxon>
        <taxon>Helotiales</taxon>
        <taxon>Amorphothecaceae</taxon>
        <taxon>Amorphotheca</taxon>
    </lineage>
</organism>
<dbReference type="EMBL" id="KZ679006">
    <property type="protein sequence ID" value="PSS27441.1"/>
    <property type="molecule type" value="Genomic_DNA"/>
</dbReference>
<dbReference type="AlphaFoldDB" id="A0A2T3BDG2"/>
<dbReference type="InParanoid" id="A0A2T3BDG2"/>
<evidence type="ECO:0000256" key="1">
    <source>
        <dbReference type="SAM" id="MobiDB-lite"/>
    </source>
</evidence>
<name>A0A2T3BDG2_AMORE</name>
<proteinExistence type="predicted"/>
<evidence type="ECO:0000313" key="2">
    <source>
        <dbReference type="EMBL" id="PSS27441.1"/>
    </source>
</evidence>
<accession>A0A2T3BDG2</accession>